<gene>
    <name evidence="3" type="ORF">ACHAWO_006200</name>
</gene>
<evidence type="ECO:0000313" key="3">
    <source>
        <dbReference type="EMBL" id="KAL3769502.1"/>
    </source>
</evidence>
<comment type="caution">
    <text evidence="3">The sequence shown here is derived from an EMBL/GenBank/DDBJ whole genome shotgun (WGS) entry which is preliminary data.</text>
</comment>
<evidence type="ECO:0000313" key="4">
    <source>
        <dbReference type="Proteomes" id="UP001530400"/>
    </source>
</evidence>
<keyword evidence="4" id="KW-1185">Reference proteome</keyword>
<organism evidence="3 4">
    <name type="scientific">Cyclotella atomus</name>
    <dbReference type="NCBI Taxonomy" id="382360"/>
    <lineage>
        <taxon>Eukaryota</taxon>
        <taxon>Sar</taxon>
        <taxon>Stramenopiles</taxon>
        <taxon>Ochrophyta</taxon>
        <taxon>Bacillariophyta</taxon>
        <taxon>Coscinodiscophyceae</taxon>
        <taxon>Thalassiosirophycidae</taxon>
        <taxon>Stephanodiscales</taxon>
        <taxon>Stephanodiscaceae</taxon>
        <taxon>Cyclotella</taxon>
    </lineage>
</organism>
<evidence type="ECO:0000256" key="1">
    <source>
        <dbReference type="SAM" id="SignalP"/>
    </source>
</evidence>
<dbReference type="Pfam" id="PF00595">
    <property type="entry name" value="PDZ"/>
    <property type="match status" value="1"/>
</dbReference>
<feature type="chain" id="PRO_5044788812" description="PDZ domain-containing protein" evidence="1">
    <location>
        <begin position="23"/>
        <end position="142"/>
    </location>
</feature>
<feature type="domain" description="PDZ" evidence="2">
    <location>
        <begin position="66"/>
        <end position="138"/>
    </location>
</feature>
<feature type="signal peptide" evidence="1">
    <location>
        <begin position="1"/>
        <end position="22"/>
    </location>
</feature>
<name>A0ABD3N1C3_9STRA</name>
<reference evidence="3 4" key="1">
    <citation type="submission" date="2024-10" db="EMBL/GenBank/DDBJ databases">
        <title>Updated reference genomes for cyclostephanoid diatoms.</title>
        <authorList>
            <person name="Roberts W.R."/>
            <person name="Alverson A.J."/>
        </authorList>
    </citation>
    <scope>NUCLEOTIDE SEQUENCE [LARGE SCALE GENOMIC DNA]</scope>
    <source>
        <strain evidence="3 4">AJA010-31</strain>
    </source>
</reference>
<dbReference type="AlphaFoldDB" id="A0ABD3N1C3"/>
<proteinExistence type="predicted"/>
<evidence type="ECO:0000259" key="2">
    <source>
        <dbReference type="PROSITE" id="PS50106"/>
    </source>
</evidence>
<dbReference type="SMART" id="SM00228">
    <property type="entry name" value="PDZ"/>
    <property type="match status" value="1"/>
</dbReference>
<dbReference type="SUPFAM" id="SSF50156">
    <property type="entry name" value="PDZ domain-like"/>
    <property type="match status" value="1"/>
</dbReference>
<accession>A0ABD3N1C3</accession>
<dbReference type="InterPro" id="IPR036034">
    <property type="entry name" value="PDZ_sf"/>
</dbReference>
<dbReference type="PROSITE" id="PS50106">
    <property type="entry name" value="PDZ"/>
    <property type="match status" value="1"/>
</dbReference>
<dbReference type="EMBL" id="JALLPJ020001331">
    <property type="protein sequence ID" value="KAL3769502.1"/>
    <property type="molecule type" value="Genomic_DNA"/>
</dbReference>
<keyword evidence="1" id="KW-0732">Signal</keyword>
<sequence length="142" mass="15300">MKNAQFTLLLLLHMNMVEKTPAFTTIPKISGNNDLCRRTSDPLLMIGTGFSFNDGEQILVSVQKPLGLVLEQDASATNTPITVAEVDTTGSASRAGVQEGDVLLAVQNMSVESYDLEQVLRAIGNAPRVVNLRLLRGDKGES</sequence>
<dbReference type="Proteomes" id="UP001530400">
    <property type="component" value="Unassembled WGS sequence"/>
</dbReference>
<protein>
    <recommendedName>
        <fullName evidence="2">PDZ domain-containing protein</fullName>
    </recommendedName>
</protein>
<dbReference type="InterPro" id="IPR001478">
    <property type="entry name" value="PDZ"/>
</dbReference>
<dbReference type="Gene3D" id="2.30.42.10">
    <property type="match status" value="1"/>
</dbReference>